<dbReference type="PANTHER" id="PTHR30518">
    <property type="entry name" value="ENDOLYTIC MUREIN TRANSGLYCOSYLASE"/>
    <property type="match status" value="1"/>
</dbReference>
<accession>E6SLA0</accession>
<dbReference type="GO" id="GO:0008932">
    <property type="term" value="F:lytic endotransglycosylase activity"/>
    <property type="evidence" value="ECO:0007669"/>
    <property type="project" value="UniProtKB-UniRule"/>
</dbReference>
<evidence type="ECO:0000313" key="9">
    <source>
        <dbReference type="Proteomes" id="UP000008915"/>
    </source>
</evidence>
<dbReference type="OrthoDB" id="9814591at2"/>
<comment type="catalytic activity">
    <reaction evidence="7">
        <text>a peptidoglycan chain = a peptidoglycan chain with N-acetyl-1,6-anhydromuramyl-[peptide] at the reducing end + a peptidoglycan chain with N-acetylglucosamine at the non-reducing end.</text>
        <dbReference type="EC" id="4.2.2.29"/>
    </reaction>
</comment>
<reference evidence="9" key="2">
    <citation type="journal article" date="2010" name="Stand. Genomic Sci.">
        <title>Complete genome sequence of Thermaerobacter marianensis type strain (7p75aT).</title>
        <authorList>
            <person name="Han C."/>
            <person name="Gu W."/>
            <person name="Zhang X."/>
            <person name="Lapidus A."/>
            <person name="Nolan M."/>
            <person name="Copeland A."/>
            <person name="Lucas S."/>
            <person name="Glavina Del Rio T."/>
            <person name="Tice H."/>
            <person name="Cheng J."/>
            <person name="Tapia R."/>
            <person name="Goodwin L."/>
            <person name="Pitluck S."/>
            <person name="Pagani I."/>
            <person name="Ivanova N."/>
            <person name="Mavromatis K."/>
            <person name="Mikhailova N."/>
            <person name="Pati A."/>
            <person name="Chen A."/>
            <person name="Palaniappan K."/>
            <person name="Land M."/>
            <person name="Hauser L."/>
            <person name="Chang Y."/>
            <person name="Jeffries C."/>
            <person name="Schneider S."/>
            <person name="Rohde M."/>
            <person name="Goker M."/>
            <person name="Pukall R."/>
            <person name="Woyke T."/>
            <person name="Bristow J."/>
            <person name="Eisen J."/>
            <person name="Markowitz V."/>
            <person name="Hugenholtz P."/>
            <person name="Kyrpides N."/>
            <person name="Klenk H."/>
            <person name="Detter J."/>
        </authorList>
    </citation>
    <scope>NUCLEOTIDE SEQUENCE [LARGE SCALE GENOMIC DNA]</scope>
    <source>
        <strain evidence="9">ATCC 700841 / DSM 12885 / JCM 10246 / 7p75a</strain>
    </source>
</reference>
<evidence type="ECO:0000256" key="3">
    <source>
        <dbReference type="ARBA" id="ARBA00022989"/>
    </source>
</evidence>
<dbReference type="GO" id="GO:0009252">
    <property type="term" value="P:peptidoglycan biosynthetic process"/>
    <property type="evidence" value="ECO:0007669"/>
    <property type="project" value="UniProtKB-UniRule"/>
</dbReference>
<reference evidence="8 9" key="1">
    <citation type="journal article" date="2010" name="Stand. Genomic Sci.">
        <title>Complete genome sequence of Thermaerobacter marianensis type strain (7p75a).</title>
        <authorList>
            <person name="Han C."/>
            <person name="Gu W."/>
            <person name="Zhang X."/>
            <person name="Lapidus A."/>
            <person name="Nolan M."/>
            <person name="Copeland A."/>
            <person name="Lucas S."/>
            <person name="Del Rio T.G."/>
            <person name="Tice H."/>
            <person name="Cheng J.F."/>
            <person name="Tapia R."/>
            <person name="Goodwin L."/>
            <person name="Pitluck S."/>
            <person name="Pagani I."/>
            <person name="Ivanova N."/>
            <person name="Mavromatis K."/>
            <person name="Mikhailova N."/>
            <person name="Pati A."/>
            <person name="Chen A."/>
            <person name="Palaniappan K."/>
            <person name="Land M."/>
            <person name="Hauser L."/>
            <person name="Chang Y.J."/>
            <person name="Jeffries C.D."/>
            <person name="Schneider S."/>
            <person name="Rohde M."/>
            <person name="Goker M."/>
            <person name="Pukall R."/>
            <person name="Woyke T."/>
            <person name="Bristow J."/>
            <person name="Eisen J.A."/>
            <person name="Markowitz V."/>
            <person name="Hugenholtz P."/>
            <person name="Kyrpides N.C."/>
            <person name="Klenk H.P."/>
            <person name="Detter J.C."/>
        </authorList>
    </citation>
    <scope>NUCLEOTIDE SEQUENCE [LARGE SCALE GENOMIC DNA]</scope>
    <source>
        <strain evidence="9">ATCC 700841 / DSM 12885 / JCM 10246 / 7p75a</strain>
    </source>
</reference>
<dbReference type="PANTHER" id="PTHR30518:SF2">
    <property type="entry name" value="ENDOLYTIC MUREIN TRANSGLYCOSYLASE"/>
    <property type="match status" value="1"/>
</dbReference>
<evidence type="ECO:0000256" key="5">
    <source>
        <dbReference type="ARBA" id="ARBA00023239"/>
    </source>
</evidence>
<dbReference type="RefSeq" id="WP_013495636.1">
    <property type="nucleotide sequence ID" value="NC_014831.1"/>
</dbReference>
<gene>
    <name evidence="7" type="primary">mltG</name>
    <name evidence="8" type="ordered locus">Tmar_1218</name>
</gene>
<keyword evidence="4 7" id="KW-0472">Membrane</keyword>
<dbReference type="HAMAP" id="MF_02065">
    <property type="entry name" value="MltG"/>
    <property type="match status" value="1"/>
</dbReference>
<keyword evidence="1 7" id="KW-1003">Cell membrane</keyword>
<dbReference type="Gene3D" id="3.30.160.60">
    <property type="entry name" value="Classic Zinc Finger"/>
    <property type="match status" value="1"/>
</dbReference>
<proteinExistence type="inferred from homology"/>
<dbReference type="Pfam" id="PF02618">
    <property type="entry name" value="YceG"/>
    <property type="match status" value="1"/>
</dbReference>
<name>E6SLA0_THEM7</name>
<keyword evidence="5 7" id="KW-0456">Lyase</keyword>
<dbReference type="eggNOG" id="COG1559">
    <property type="taxonomic scope" value="Bacteria"/>
</dbReference>
<keyword evidence="2 7" id="KW-0812">Transmembrane</keyword>
<dbReference type="AlphaFoldDB" id="E6SLA0"/>
<dbReference type="KEGG" id="tmr:Tmar_1218"/>
<dbReference type="Gene3D" id="3.30.1490.480">
    <property type="entry name" value="Endolytic murein transglycosylase"/>
    <property type="match status" value="1"/>
</dbReference>
<dbReference type="GO" id="GO:0071555">
    <property type="term" value="P:cell wall organization"/>
    <property type="evidence" value="ECO:0007669"/>
    <property type="project" value="UniProtKB-KW"/>
</dbReference>
<protein>
    <recommendedName>
        <fullName evidence="7">Endolytic murein transglycosylase</fullName>
        <ecNumber evidence="7">4.2.2.29</ecNumber>
    </recommendedName>
    <alternativeName>
        <fullName evidence="7">Peptidoglycan lytic transglycosylase</fullName>
    </alternativeName>
    <alternativeName>
        <fullName evidence="7">Peptidoglycan polymerization terminase</fullName>
    </alternativeName>
</protein>
<keyword evidence="9" id="KW-1185">Reference proteome</keyword>
<evidence type="ECO:0000256" key="4">
    <source>
        <dbReference type="ARBA" id="ARBA00023136"/>
    </source>
</evidence>
<dbReference type="NCBIfam" id="TIGR00247">
    <property type="entry name" value="endolytic transglycosylase MltG"/>
    <property type="match status" value="1"/>
</dbReference>
<dbReference type="EC" id="4.2.2.29" evidence="7"/>
<evidence type="ECO:0000256" key="7">
    <source>
        <dbReference type="HAMAP-Rule" id="MF_02065"/>
    </source>
</evidence>
<feature type="site" description="Important for catalytic activity" evidence="7">
    <location>
        <position position="236"/>
    </location>
</feature>
<organism evidence="8 9">
    <name type="scientific">Thermaerobacter marianensis (strain ATCC 700841 / DSM 12885 / JCM 10246 / 7p75a)</name>
    <dbReference type="NCBI Taxonomy" id="644966"/>
    <lineage>
        <taxon>Bacteria</taxon>
        <taxon>Bacillati</taxon>
        <taxon>Bacillota</taxon>
        <taxon>Clostridia</taxon>
        <taxon>Eubacteriales</taxon>
        <taxon>Clostridiales Family XVII. Incertae Sedis</taxon>
        <taxon>Thermaerobacter</taxon>
    </lineage>
</organism>
<evidence type="ECO:0000313" key="8">
    <source>
        <dbReference type="EMBL" id="ADU51331.1"/>
    </source>
</evidence>
<dbReference type="Proteomes" id="UP000008915">
    <property type="component" value="Chromosome"/>
</dbReference>
<evidence type="ECO:0000256" key="2">
    <source>
        <dbReference type="ARBA" id="ARBA00022692"/>
    </source>
</evidence>
<dbReference type="GO" id="GO:0005886">
    <property type="term" value="C:plasma membrane"/>
    <property type="evidence" value="ECO:0007669"/>
    <property type="project" value="UniProtKB-UniRule"/>
</dbReference>
<evidence type="ECO:0000256" key="1">
    <source>
        <dbReference type="ARBA" id="ARBA00022475"/>
    </source>
</evidence>
<keyword evidence="3 7" id="KW-1133">Transmembrane helix</keyword>
<comment type="similarity">
    <text evidence="7">Belongs to the transglycosylase MltG family.</text>
</comment>
<dbReference type="CDD" id="cd08010">
    <property type="entry name" value="MltG_like"/>
    <property type="match status" value="1"/>
</dbReference>
<dbReference type="EMBL" id="CP002344">
    <property type="protein sequence ID" value="ADU51331.1"/>
    <property type="molecule type" value="Genomic_DNA"/>
</dbReference>
<evidence type="ECO:0000256" key="6">
    <source>
        <dbReference type="ARBA" id="ARBA00023316"/>
    </source>
</evidence>
<dbReference type="STRING" id="644966.Tmar_1218"/>
<keyword evidence="6 7" id="KW-0961">Cell wall biogenesis/degradation</keyword>
<comment type="function">
    <text evidence="7">Functions as a peptidoglycan terminase that cleaves nascent peptidoglycan strands endolytically to terminate their elongation.</text>
</comment>
<dbReference type="HOGENOM" id="CLU_025574_2_0_9"/>
<dbReference type="InterPro" id="IPR003770">
    <property type="entry name" value="MLTG-like"/>
</dbReference>
<sequence>MRRIPWRWLGAVVAMLAVAAAGAAGWAYRAYQNALQPPRPGSTQAVVVRVPRGASSVEIAELLYRRGLIRDPLAFRVLARLQGRDGELRAGVYRLSPGMPAAAILDKLARGEILTARFTIPEGWTVAQVADHLDRQGLVDRQAFRAALDRAAATWPYLPRDPKARAALKEPLEGYLIPDTYRVPVDESGRADPALVVRMMLDRFRQVFGEGEEERARRLGLTVHQAVTLASIVEREARVADERPVIAAVYLNRLERGMSLDADPTVLYALGRTSGTLTYRDLRTDSPYNTYRYPGLPPGPIGAPGRAALQAVLQPADVDYLYFVLSPDGSGRHRFARTLAEHNRNVQAYRQSLQDRDG</sequence>